<dbReference type="AlphaFoldDB" id="A0AAN7AAZ6"/>
<accession>A0AAN7AAZ6</accession>
<evidence type="ECO:0000256" key="1">
    <source>
        <dbReference type="SAM" id="Coils"/>
    </source>
</evidence>
<name>A0AAN7AAZ6_9PEZI</name>
<evidence type="ECO:0000313" key="4">
    <source>
        <dbReference type="Proteomes" id="UP001302321"/>
    </source>
</evidence>
<evidence type="ECO:0000256" key="2">
    <source>
        <dbReference type="SAM" id="MobiDB-lite"/>
    </source>
</evidence>
<feature type="coiled-coil region" evidence="1">
    <location>
        <begin position="154"/>
        <end position="230"/>
    </location>
</feature>
<gene>
    <name evidence="3" type="ORF">QBC36DRAFT_179772</name>
</gene>
<keyword evidence="4" id="KW-1185">Reference proteome</keyword>
<sequence>MVGIYDSGPYEDPFAWAGSDLELALLAQQQQQQQQDQHLDQFARSTPEDLTFPAGPVHHPQRHHDFPMPISPIGDIPGGPKSASVSLPPDQAYLSLNHPLQDFENATMTDAGVVQPFLPPNHTGNMDLDLDLEALGIPAFPTTLTGVHDPSMTAESLSSQLEAARNLITTLQASLTKITRERDQARMQLSTARNELYTARQVEKRLRVERDEAHTERKQIKAQVETLKKERAMGKMNESRLRRERNEARMALVFKGVGIPPHAGARGIRVSGGQTGLGAVGLGPGEKDMDSVDEGLGGNESQREGGGGLFGGTSTEESSPVGEGEGVPVGVASVQPDGAKEGS</sequence>
<feature type="region of interest" description="Disordered" evidence="2">
    <location>
        <begin position="276"/>
        <end position="343"/>
    </location>
</feature>
<dbReference type="EMBL" id="MU866114">
    <property type="protein sequence ID" value="KAK4179560.1"/>
    <property type="molecule type" value="Genomic_DNA"/>
</dbReference>
<reference evidence="3" key="2">
    <citation type="submission" date="2023-05" db="EMBL/GenBank/DDBJ databases">
        <authorList>
            <consortium name="Lawrence Berkeley National Laboratory"/>
            <person name="Steindorff A."/>
            <person name="Hensen N."/>
            <person name="Bonometti L."/>
            <person name="Westerberg I."/>
            <person name="Brannstrom I.O."/>
            <person name="Guillou S."/>
            <person name="Cros-Aarteil S."/>
            <person name="Calhoun S."/>
            <person name="Haridas S."/>
            <person name="Kuo A."/>
            <person name="Mondo S."/>
            <person name="Pangilinan J."/>
            <person name="Riley R."/>
            <person name="Labutti K."/>
            <person name="Andreopoulos B."/>
            <person name="Lipzen A."/>
            <person name="Chen C."/>
            <person name="Yanf M."/>
            <person name="Daum C."/>
            <person name="Ng V."/>
            <person name="Clum A."/>
            <person name="Ohm R."/>
            <person name="Martin F."/>
            <person name="Silar P."/>
            <person name="Natvig D."/>
            <person name="Lalanne C."/>
            <person name="Gautier V."/>
            <person name="Ament-Velasquez S.L."/>
            <person name="Kruys A."/>
            <person name="Hutchinson M.I."/>
            <person name="Powell A.J."/>
            <person name="Barry K."/>
            <person name="Miller A.N."/>
            <person name="Grigoriev I.V."/>
            <person name="Debuchy R."/>
            <person name="Gladieux P."/>
            <person name="Thoren M.H."/>
            <person name="Johannesson H."/>
        </authorList>
    </citation>
    <scope>NUCLEOTIDE SEQUENCE</scope>
    <source>
        <strain evidence="3">CBS 892.96</strain>
    </source>
</reference>
<organism evidence="3 4">
    <name type="scientific">Triangularia setosa</name>
    <dbReference type="NCBI Taxonomy" id="2587417"/>
    <lineage>
        <taxon>Eukaryota</taxon>
        <taxon>Fungi</taxon>
        <taxon>Dikarya</taxon>
        <taxon>Ascomycota</taxon>
        <taxon>Pezizomycotina</taxon>
        <taxon>Sordariomycetes</taxon>
        <taxon>Sordariomycetidae</taxon>
        <taxon>Sordariales</taxon>
        <taxon>Podosporaceae</taxon>
        <taxon>Triangularia</taxon>
    </lineage>
</organism>
<reference evidence="3" key="1">
    <citation type="journal article" date="2023" name="Mol. Phylogenet. Evol.">
        <title>Genome-scale phylogeny and comparative genomics of the fungal order Sordariales.</title>
        <authorList>
            <person name="Hensen N."/>
            <person name="Bonometti L."/>
            <person name="Westerberg I."/>
            <person name="Brannstrom I.O."/>
            <person name="Guillou S."/>
            <person name="Cros-Aarteil S."/>
            <person name="Calhoun S."/>
            <person name="Haridas S."/>
            <person name="Kuo A."/>
            <person name="Mondo S."/>
            <person name="Pangilinan J."/>
            <person name="Riley R."/>
            <person name="LaButti K."/>
            <person name="Andreopoulos B."/>
            <person name="Lipzen A."/>
            <person name="Chen C."/>
            <person name="Yan M."/>
            <person name="Daum C."/>
            <person name="Ng V."/>
            <person name="Clum A."/>
            <person name="Steindorff A."/>
            <person name="Ohm R.A."/>
            <person name="Martin F."/>
            <person name="Silar P."/>
            <person name="Natvig D.O."/>
            <person name="Lalanne C."/>
            <person name="Gautier V."/>
            <person name="Ament-Velasquez S.L."/>
            <person name="Kruys A."/>
            <person name="Hutchinson M.I."/>
            <person name="Powell A.J."/>
            <person name="Barry K."/>
            <person name="Miller A.N."/>
            <person name="Grigoriev I.V."/>
            <person name="Debuchy R."/>
            <person name="Gladieux P."/>
            <person name="Hiltunen Thoren M."/>
            <person name="Johannesson H."/>
        </authorList>
    </citation>
    <scope>NUCLEOTIDE SEQUENCE</scope>
    <source>
        <strain evidence="3">CBS 892.96</strain>
    </source>
</reference>
<proteinExistence type="predicted"/>
<evidence type="ECO:0000313" key="3">
    <source>
        <dbReference type="EMBL" id="KAK4179560.1"/>
    </source>
</evidence>
<dbReference type="Proteomes" id="UP001302321">
    <property type="component" value="Unassembled WGS sequence"/>
</dbReference>
<keyword evidence="1" id="KW-0175">Coiled coil</keyword>
<protein>
    <submittedName>
        <fullName evidence="3">Uncharacterized protein</fullName>
    </submittedName>
</protein>
<comment type="caution">
    <text evidence="3">The sequence shown here is derived from an EMBL/GenBank/DDBJ whole genome shotgun (WGS) entry which is preliminary data.</text>
</comment>
<feature type="compositionally biased region" description="Low complexity" evidence="2">
    <location>
        <begin position="312"/>
        <end position="331"/>
    </location>
</feature>